<keyword evidence="2" id="KW-0732">Signal</keyword>
<comment type="caution">
    <text evidence="3">The sequence shown here is derived from an EMBL/GenBank/DDBJ whole genome shotgun (WGS) entry which is preliminary data.</text>
</comment>
<dbReference type="Proteomes" id="UP000799536">
    <property type="component" value="Unassembled WGS sequence"/>
</dbReference>
<reference evidence="3" key="1">
    <citation type="journal article" date="2020" name="Stud. Mycol.">
        <title>101 Dothideomycetes genomes: a test case for predicting lifestyles and emergence of pathogens.</title>
        <authorList>
            <person name="Haridas S."/>
            <person name="Albert R."/>
            <person name="Binder M."/>
            <person name="Bloem J."/>
            <person name="Labutti K."/>
            <person name="Salamov A."/>
            <person name="Andreopoulos B."/>
            <person name="Baker S."/>
            <person name="Barry K."/>
            <person name="Bills G."/>
            <person name="Bluhm B."/>
            <person name="Cannon C."/>
            <person name="Castanera R."/>
            <person name="Culley D."/>
            <person name="Daum C."/>
            <person name="Ezra D."/>
            <person name="Gonzalez J."/>
            <person name="Henrissat B."/>
            <person name="Kuo A."/>
            <person name="Liang C."/>
            <person name="Lipzen A."/>
            <person name="Lutzoni F."/>
            <person name="Magnuson J."/>
            <person name="Mondo S."/>
            <person name="Nolan M."/>
            <person name="Ohm R."/>
            <person name="Pangilinan J."/>
            <person name="Park H.-J."/>
            <person name="Ramirez L."/>
            <person name="Alfaro M."/>
            <person name="Sun H."/>
            <person name="Tritt A."/>
            <person name="Yoshinaga Y."/>
            <person name="Zwiers L.-H."/>
            <person name="Turgeon B."/>
            <person name="Goodwin S."/>
            <person name="Spatafora J."/>
            <person name="Crous P."/>
            <person name="Grigoriev I."/>
        </authorList>
    </citation>
    <scope>NUCLEOTIDE SEQUENCE</scope>
    <source>
        <strain evidence="3">ATCC 74209</strain>
    </source>
</reference>
<proteinExistence type="predicted"/>
<evidence type="ECO:0000256" key="2">
    <source>
        <dbReference type="SAM" id="SignalP"/>
    </source>
</evidence>
<evidence type="ECO:0008006" key="5">
    <source>
        <dbReference type="Google" id="ProtNLM"/>
    </source>
</evidence>
<feature type="chain" id="PRO_5040113699" description="Secreted protein" evidence="2">
    <location>
        <begin position="22"/>
        <end position="134"/>
    </location>
</feature>
<feature type="region of interest" description="Disordered" evidence="1">
    <location>
        <begin position="70"/>
        <end position="94"/>
    </location>
</feature>
<dbReference type="AlphaFoldDB" id="A0A9P4JHQ7"/>
<organism evidence="3 4">
    <name type="scientific">Delitschia confertaspora ATCC 74209</name>
    <dbReference type="NCBI Taxonomy" id="1513339"/>
    <lineage>
        <taxon>Eukaryota</taxon>
        <taxon>Fungi</taxon>
        <taxon>Dikarya</taxon>
        <taxon>Ascomycota</taxon>
        <taxon>Pezizomycotina</taxon>
        <taxon>Dothideomycetes</taxon>
        <taxon>Pleosporomycetidae</taxon>
        <taxon>Pleosporales</taxon>
        <taxon>Delitschiaceae</taxon>
        <taxon>Delitschia</taxon>
    </lineage>
</organism>
<protein>
    <recommendedName>
        <fullName evidence="5">Secreted protein</fullName>
    </recommendedName>
</protein>
<feature type="signal peptide" evidence="2">
    <location>
        <begin position="1"/>
        <end position="21"/>
    </location>
</feature>
<gene>
    <name evidence="3" type="ORF">GQ43DRAFT_444857</name>
</gene>
<sequence>MNRLSFPFLLLLHGISRTARTTPYCKPTVPLASDALQFLVNRYANSSFAVTARQSTLALSLQSLRNATTSSTWPTAITPPRSRPRPRPLPPSPNPHFSVILTATVLPHAPLTSQIHRPKIRGSEALLHFDFRSV</sequence>
<accession>A0A9P4JHQ7</accession>
<evidence type="ECO:0000313" key="4">
    <source>
        <dbReference type="Proteomes" id="UP000799536"/>
    </source>
</evidence>
<name>A0A9P4JHQ7_9PLEO</name>
<keyword evidence="4" id="KW-1185">Reference proteome</keyword>
<feature type="non-terminal residue" evidence="3">
    <location>
        <position position="1"/>
    </location>
</feature>
<dbReference type="EMBL" id="ML994335">
    <property type="protein sequence ID" value="KAF2196723.1"/>
    <property type="molecule type" value="Genomic_DNA"/>
</dbReference>
<evidence type="ECO:0000256" key="1">
    <source>
        <dbReference type="SAM" id="MobiDB-lite"/>
    </source>
</evidence>
<evidence type="ECO:0000313" key="3">
    <source>
        <dbReference type="EMBL" id="KAF2196723.1"/>
    </source>
</evidence>